<dbReference type="KEGG" id="ehx:EMIHUDRAFT_202551"/>
<evidence type="ECO:0000256" key="7">
    <source>
        <dbReference type="SAM" id="Phobius"/>
    </source>
</evidence>
<dbReference type="PaxDb" id="2903-EOD32018"/>
<dbReference type="GO" id="GO:0005975">
    <property type="term" value="P:carbohydrate metabolic process"/>
    <property type="evidence" value="ECO:0007669"/>
    <property type="project" value="InterPro"/>
</dbReference>
<reference evidence="8" key="2">
    <citation type="submission" date="2024-10" db="UniProtKB">
        <authorList>
            <consortium name="EnsemblProtists"/>
        </authorList>
    </citation>
    <scope>IDENTIFICATION</scope>
</reference>
<keyword evidence="9" id="KW-1185">Reference proteome</keyword>
<dbReference type="GO" id="GO:0046576">
    <property type="term" value="F:rhamnogalacturonan alpha-L-rhamnopyranosyl-(1-&gt;4)-alpha-D-galactopyranosyluronide lyase activity"/>
    <property type="evidence" value="ECO:0007669"/>
    <property type="project" value="UniProtKB-ARBA"/>
</dbReference>
<evidence type="ECO:0000256" key="3">
    <source>
        <dbReference type="ARBA" id="ARBA00023157"/>
    </source>
</evidence>
<evidence type="ECO:0000256" key="4">
    <source>
        <dbReference type="ARBA" id="ARBA00023180"/>
    </source>
</evidence>
<proteinExistence type="inferred from homology"/>
<dbReference type="Gene3D" id="2.160.20.10">
    <property type="entry name" value="Single-stranded right-handed beta-helix, Pectin lyase-like"/>
    <property type="match status" value="1"/>
</dbReference>
<reference evidence="9" key="1">
    <citation type="journal article" date="2013" name="Nature">
        <title>Pan genome of the phytoplankton Emiliania underpins its global distribution.</title>
        <authorList>
            <person name="Read B.A."/>
            <person name="Kegel J."/>
            <person name="Klute M.J."/>
            <person name="Kuo A."/>
            <person name="Lefebvre S.C."/>
            <person name="Maumus F."/>
            <person name="Mayer C."/>
            <person name="Miller J."/>
            <person name="Monier A."/>
            <person name="Salamov A."/>
            <person name="Young J."/>
            <person name="Aguilar M."/>
            <person name="Claverie J.M."/>
            <person name="Frickenhaus S."/>
            <person name="Gonzalez K."/>
            <person name="Herman E.K."/>
            <person name="Lin Y.C."/>
            <person name="Napier J."/>
            <person name="Ogata H."/>
            <person name="Sarno A.F."/>
            <person name="Shmutz J."/>
            <person name="Schroeder D."/>
            <person name="de Vargas C."/>
            <person name="Verret F."/>
            <person name="von Dassow P."/>
            <person name="Valentin K."/>
            <person name="Van de Peer Y."/>
            <person name="Wheeler G."/>
            <person name="Dacks J.B."/>
            <person name="Delwiche C.F."/>
            <person name="Dyhrman S.T."/>
            <person name="Glockner G."/>
            <person name="John U."/>
            <person name="Richards T."/>
            <person name="Worden A.Z."/>
            <person name="Zhang X."/>
            <person name="Grigoriev I.V."/>
            <person name="Allen A.E."/>
            <person name="Bidle K."/>
            <person name="Borodovsky M."/>
            <person name="Bowler C."/>
            <person name="Brownlee C."/>
            <person name="Cock J.M."/>
            <person name="Elias M."/>
            <person name="Gladyshev V.N."/>
            <person name="Groth M."/>
            <person name="Guda C."/>
            <person name="Hadaegh A."/>
            <person name="Iglesias-Rodriguez M.D."/>
            <person name="Jenkins J."/>
            <person name="Jones B.M."/>
            <person name="Lawson T."/>
            <person name="Leese F."/>
            <person name="Lindquist E."/>
            <person name="Lobanov A."/>
            <person name="Lomsadze A."/>
            <person name="Malik S.B."/>
            <person name="Marsh M.E."/>
            <person name="Mackinder L."/>
            <person name="Mock T."/>
            <person name="Mueller-Roeber B."/>
            <person name="Pagarete A."/>
            <person name="Parker M."/>
            <person name="Probert I."/>
            <person name="Quesneville H."/>
            <person name="Raines C."/>
            <person name="Rensing S.A."/>
            <person name="Riano-Pachon D.M."/>
            <person name="Richier S."/>
            <person name="Rokitta S."/>
            <person name="Shiraiwa Y."/>
            <person name="Soanes D.M."/>
            <person name="van der Giezen M."/>
            <person name="Wahlund T.M."/>
            <person name="Williams B."/>
            <person name="Wilson W."/>
            <person name="Wolfe G."/>
            <person name="Wurch L.L."/>
        </authorList>
    </citation>
    <scope>NUCLEOTIDE SEQUENCE</scope>
</reference>
<evidence type="ECO:0000313" key="8">
    <source>
        <dbReference type="EnsemblProtists" id="EOD32018"/>
    </source>
</evidence>
<comment type="similarity">
    <text evidence="1 6">Belongs to the glycosyl hydrolase 28 family.</text>
</comment>
<dbReference type="PANTHER" id="PTHR31736">
    <property type="match status" value="1"/>
</dbReference>
<dbReference type="HOGENOM" id="CLU_362679_0_0_1"/>
<sequence length="771" mass="83985">MAIGPMPKPKRIFLRTIDIERIYLRTEKPTPHRLERINIELGGKSMGCQATGDGRLPRSPGKAQGHMRYDLQADCGALPGDSSQRQHNTDALNAALERLQPGDSLVVTEGETFHLNGGVRVKRLRDVSIVVDGTLFFSAPIREWPGQPHCAECPADAMAFPRARNVTFTSSRPGLVGTLDGGGPKWWGYPWIGYAVRGENRPFLFTVAEGRDVLFERILLKDAGFWTAKFYHADGLEIRDTAVVARRTMAHSHTLLDASAFNTDGLDVSGRNVWIHDVQIWNQDDCIAVKDSRDGYSENMLIERVNASGTGIAIGSISGTHVRNITIRDSYLDRTWKGIYLKFRGSGTMSDILIENVTMDAPEQWPIWIGPAQQSSPGASKSGVSSFDDLLVPICNANPCSLCWPVASSWVPDVATCNGVENGVFRNITLRDITINNPVYSPGVLLGDPRPGHGMQNVVFDGVRVRYTCDALPPWSETFSQLPTRVFDEGVLHLALTIVAGLLLLLVLPVGLCWRGGCCARWWRRIWGWGGARGGKTFWARKAPMGCSTGPQVVVGAATGVGLVLVLALAWALAGRYIADEVERMQAAEREETREWHTCSGVQSGVATGDTWPVPHCFEDRTTGRGEPERVTCGLSAGATAAVVLVSLAVTMAVVTALLVLRRQRRARLPDAAGLVNLLPPKQPQSVFVQWFCSKPSPVPAVPGLPSAALHAARPAIRRRPSEVPMLAQQAEVEAMRIPSEAASIQSLREAVLELRPSPRSSHSSAHSLDA</sequence>
<feature type="transmembrane region" description="Helical" evidence="7">
    <location>
        <begin position="553"/>
        <end position="574"/>
    </location>
</feature>
<dbReference type="EnsemblProtists" id="EOD32018">
    <property type="protein sequence ID" value="EOD32018"/>
    <property type="gene ID" value="EMIHUDRAFT_202551"/>
</dbReference>
<name>A0A0D3K8D3_EMIH1</name>
<dbReference type="InterPro" id="IPR006626">
    <property type="entry name" value="PbH1"/>
</dbReference>
<dbReference type="GeneID" id="17277290"/>
<keyword evidence="2 6" id="KW-0378">Hydrolase</keyword>
<evidence type="ECO:0000256" key="5">
    <source>
        <dbReference type="ARBA" id="ARBA00023295"/>
    </source>
</evidence>
<organism evidence="8 9">
    <name type="scientific">Emiliania huxleyi (strain CCMP1516)</name>
    <dbReference type="NCBI Taxonomy" id="280463"/>
    <lineage>
        <taxon>Eukaryota</taxon>
        <taxon>Haptista</taxon>
        <taxon>Haptophyta</taxon>
        <taxon>Prymnesiophyceae</taxon>
        <taxon>Isochrysidales</taxon>
        <taxon>Noelaerhabdaceae</taxon>
        <taxon>Emiliania</taxon>
    </lineage>
</organism>
<keyword evidence="5 6" id="KW-0326">Glycosidase</keyword>
<dbReference type="eggNOG" id="ENOG502RYZY">
    <property type="taxonomic scope" value="Eukaryota"/>
</dbReference>
<dbReference type="GO" id="GO:0004650">
    <property type="term" value="F:polygalacturonase activity"/>
    <property type="evidence" value="ECO:0007669"/>
    <property type="project" value="InterPro"/>
</dbReference>
<feature type="transmembrane region" description="Helical" evidence="7">
    <location>
        <begin position="637"/>
        <end position="661"/>
    </location>
</feature>
<dbReference type="Pfam" id="PF00295">
    <property type="entry name" value="Glyco_hydro_28"/>
    <property type="match status" value="1"/>
</dbReference>
<dbReference type="AlphaFoldDB" id="A0A0D3K8D3"/>
<keyword evidence="7" id="KW-0812">Transmembrane</keyword>
<keyword evidence="7" id="KW-1133">Transmembrane helix</keyword>
<dbReference type="RefSeq" id="XP_005784447.1">
    <property type="nucleotide sequence ID" value="XM_005784390.1"/>
</dbReference>
<dbReference type="InterPro" id="IPR000743">
    <property type="entry name" value="Glyco_hydro_28"/>
</dbReference>
<keyword evidence="7" id="KW-0472">Membrane</keyword>
<accession>A0A0D3K8D3</accession>
<keyword evidence="3" id="KW-1015">Disulfide bond</keyword>
<evidence type="ECO:0000256" key="1">
    <source>
        <dbReference type="ARBA" id="ARBA00008834"/>
    </source>
</evidence>
<keyword evidence="4" id="KW-0325">Glycoprotein</keyword>
<evidence type="ECO:0000313" key="9">
    <source>
        <dbReference type="Proteomes" id="UP000013827"/>
    </source>
</evidence>
<evidence type="ECO:0000256" key="2">
    <source>
        <dbReference type="ARBA" id="ARBA00022801"/>
    </source>
</evidence>
<dbReference type="Proteomes" id="UP000013827">
    <property type="component" value="Unassembled WGS sequence"/>
</dbReference>
<feature type="transmembrane region" description="Helical" evidence="7">
    <location>
        <begin position="491"/>
        <end position="514"/>
    </location>
</feature>
<evidence type="ECO:0000256" key="6">
    <source>
        <dbReference type="RuleBase" id="RU361169"/>
    </source>
</evidence>
<dbReference type="SUPFAM" id="SSF51126">
    <property type="entry name" value="Pectin lyase-like"/>
    <property type="match status" value="1"/>
</dbReference>
<protein>
    <submittedName>
        <fullName evidence="8">Uncharacterized protein</fullName>
    </submittedName>
</protein>
<dbReference type="SMART" id="SM00710">
    <property type="entry name" value="PbH1"/>
    <property type="match status" value="5"/>
</dbReference>
<dbReference type="InterPro" id="IPR012334">
    <property type="entry name" value="Pectin_lyas_fold"/>
</dbReference>
<dbReference type="PANTHER" id="PTHR31736:SF19">
    <property type="entry name" value="PECTIN LYASE SUPERFAMILY PROTEIN-RELATED"/>
    <property type="match status" value="1"/>
</dbReference>
<dbReference type="InterPro" id="IPR011050">
    <property type="entry name" value="Pectin_lyase_fold/virulence"/>
</dbReference>